<dbReference type="SUPFAM" id="SSF56574">
    <property type="entry name" value="Serpins"/>
    <property type="match status" value="1"/>
</dbReference>
<dbReference type="CDD" id="cd19591">
    <property type="entry name" value="serpin_like"/>
    <property type="match status" value="1"/>
</dbReference>
<evidence type="ECO:0000313" key="4">
    <source>
        <dbReference type="Proteomes" id="UP000019483"/>
    </source>
</evidence>
<dbReference type="Gene3D" id="3.30.497.10">
    <property type="entry name" value="Antithrombin, subunit I, domain 2"/>
    <property type="match status" value="1"/>
</dbReference>
<dbReference type="Gene3D" id="2.30.39.10">
    <property type="entry name" value="Alpha-1-antitrypsin, domain 1"/>
    <property type="match status" value="1"/>
</dbReference>
<evidence type="ECO:0000313" key="3">
    <source>
        <dbReference type="EMBL" id="ETA69445.1"/>
    </source>
</evidence>
<sequence>MINAKITCAVIFSLLFLCIGCIENNDPVSETNAVDEDSTMYASSADEYDIAIANNAFAFDMYSNIVKEENLVFSPYSIFTAMAICYGGAGGTTQEQIASVFNYPLSKPVLEEASKNMMATINSDTDNYDLSTANALWVRKEYPLNSEFSTNSKEYYGGNVTNLDFRSEPEESRVIINNWVASKTNDKIKDLIPEELITEDTAIIITNAVYFKGAWMNKFDTANTAKRAFYNSSSNENPVDMMYTQEFFSYGESENAKILEMPYKGDDLCMYIVLPEENNIEEFEDTFTISDYNELKSSMESQYIVHTYLPKFKIDVKTELPDTLRNMGVVDAFDGNLANFSGMYNVQLVPEDYNLWLDDVIHQAFIDVQEEGTEAAASTAIEATDGAIPTVLEFKADHPFMFFIEDKRTGCILFMGKVENPEY</sequence>
<dbReference type="InterPro" id="IPR023795">
    <property type="entry name" value="Serpin_CS"/>
</dbReference>
<dbReference type="Pfam" id="PF00079">
    <property type="entry name" value="Serpin"/>
    <property type="match status" value="1"/>
</dbReference>
<dbReference type="InterPro" id="IPR023796">
    <property type="entry name" value="Serpin_dom"/>
</dbReference>
<accession>W9DUY4</accession>
<keyword evidence="4" id="KW-1185">Reference proteome</keyword>
<dbReference type="STRING" id="1090322.MettiDRAFT_2946"/>
<dbReference type="EMBL" id="AZAJ01000001">
    <property type="protein sequence ID" value="ETA69445.1"/>
    <property type="molecule type" value="Genomic_DNA"/>
</dbReference>
<dbReference type="OrthoDB" id="371710at2157"/>
<reference evidence="3 4" key="1">
    <citation type="submission" date="2013-08" db="EMBL/GenBank/DDBJ databases">
        <authorList>
            <consortium name="DOE Joint Genome Institute"/>
            <person name="Eisen J."/>
            <person name="Huntemann M."/>
            <person name="Han J."/>
            <person name="Chen A."/>
            <person name="Kyrpides N."/>
            <person name="Mavromatis K."/>
            <person name="Markowitz V."/>
            <person name="Palaniappan K."/>
            <person name="Ivanova N."/>
            <person name="Schaumberg A."/>
            <person name="Pati A."/>
            <person name="Liolios K."/>
            <person name="Nordberg H.P."/>
            <person name="Cantor M.N."/>
            <person name="Hua S.X."/>
            <person name="Woyke T."/>
        </authorList>
    </citation>
    <scope>NUCLEOTIDE SEQUENCE [LARGE SCALE GENOMIC DNA]</scope>
    <source>
        <strain evidence="3 4">DSM 2278</strain>
    </source>
</reference>
<dbReference type="InterPro" id="IPR042185">
    <property type="entry name" value="Serpin_sf_2"/>
</dbReference>
<dbReference type="PANTHER" id="PTHR11461">
    <property type="entry name" value="SERINE PROTEASE INHIBITOR, SERPIN"/>
    <property type="match status" value="1"/>
</dbReference>
<dbReference type="GO" id="GO:0004867">
    <property type="term" value="F:serine-type endopeptidase inhibitor activity"/>
    <property type="evidence" value="ECO:0007669"/>
    <property type="project" value="InterPro"/>
</dbReference>
<comment type="caution">
    <text evidence="3">The sequence shown here is derived from an EMBL/GenBank/DDBJ whole genome shotgun (WGS) entry which is preliminary data.</text>
</comment>
<dbReference type="SMART" id="SM00093">
    <property type="entry name" value="SERPIN"/>
    <property type="match status" value="1"/>
</dbReference>
<dbReference type="PROSITE" id="PS00284">
    <property type="entry name" value="SERPIN"/>
    <property type="match status" value="1"/>
</dbReference>
<dbReference type="RefSeq" id="WP_023846577.1">
    <property type="nucleotide sequence ID" value="NZ_AZAJ01000001.1"/>
</dbReference>
<feature type="domain" description="Serpin" evidence="2">
    <location>
        <begin position="59"/>
        <end position="421"/>
    </location>
</feature>
<dbReference type="Proteomes" id="UP000019483">
    <property type="component" value="Unassembled WGS sequence"/>
</dbReference>
<dbReference type="PANTHER" id="PTHR11461:SF211">
    <property type="entry name" value="GH10112P-RELATED"/>
    <property type="match status" value="1"/>
</dbReference>
<organism evidence="3 4">
    <name type="scientific">Methanolobus tindarius DSM 2278</name>
    <dbReference type="NCBI Taxonomy" id="1090322"/>
    <lineage>
        <taxon>Archaea</taxon>
        <taxon>Methanobacteriati</taxon>
        <taxon>Methanobacteriota</taxon>
        <taxon>Stenosarchaea group</taxon>
        <taxon>Methanomicrobia</taxon>
        <taxon>Methanosarcinales</taxon>
        <taxon>Methanosarcinaceae</taxon>
        <taxon>Methanolobus</taxon>
    </lineage>
</organism>
<protein>
    <submittedName>
        <fullName evidence="3">Serine protease inhibitor</fullName>
    </submittedName>
</protein>
<dbReference type="GO" id="GO:0005615">
    <property type="term" value="C:extracellular space"/>
    <property type="evidence" value="ECO:0007669"/>
    <property type="project" value="InterPro"/>
</dbReference>
<dbReference type="AlphaFoldDB" id="W9DUY4"/>
<dbReference type="InterPro" id="IPR036186">
    <property type="entry name" value="Serpin_sf"/>
</dbReference>
<comment type="similarity">
    <text evidence="1">Belongs to the serpin family.</text>
</comment>
<evidence type="ECO:0000259" key="2">
    <source>
        <dbReference type="SMART" id="SM00093"/>
    </source>
</evidence>
<gene>
    <name evidence="3" type="ORF">MettiDRAFT_2946</name>
</gene>
<name>W9DUY4_METTI</name>
<dbReference type="InterPro" id="IPR000215">
    <property type="entry name" value="Serpin_fam"/>
</dbReference>
<evidence type="ECO:0000256" key="1">
    <source>
        <dbReference type="RuleBase" id="RU000411"/>
    </source>
</evidence>
<dbReference type="InterPro" id="IPR042178">
    <property type="entry name" value="Serpin_sf_1"/>
</dbReference>
<proteinExistence type="inferred from homology"/>